<protein>
    <submittedName>
        <fullName evidence="2">Uncharacterized protein</fullName>
    </submittedName>
</protein>
<feature type="transmembrane region" description="Helical" evidence="1">
    <location>
        <begin position="23"/>
        <end position="47"/>
    </location>
</feature>
<keyword evidence="1" id="KW-0812">Transmembrane</keyword>
<dbReference type="Pfam" id="PF10326">
    <property type="entry name" value="7TM_GPCR_Str"/>
    <property type="match status" value="1"/>
</dbReference>
<proteinExistence type="predicted"/>
<name>A0A9P1IYW2_9PELO</name>
<keyword evidence="1" id="KW-0472">Membrane</keyword>
<evidence type="ECO:0000313" key="3">
    <source>
        <dbReference type="Proteomes" id="UP001152747"/>
    </source>
</evidence>
<comment type="caution">
    <text evidence="2">The sequence shown here is derived from an EMBL/GenBank/DDBJ whole genome shotgun (WGS) entry which is preliminary data.</text>
</comment>
<dbReference type="SUPFAM" id="SSF81321">
    <property type="entry name" value="Family A G protein-coupled receptor-like"/>
    <property type="match status" value="1"/>
</dbReference>
<evidence type="ECO:0000256" key="1">
    <source>
        <dbReference type="SAM" id="Phobius"/>
    </source>
</evidence>
<gene>
    <name evidence="2" type="ORF">CAMP_LOCUS16226</name>
</gene>
<feature type="transmembrane region" description="Helical" evidence="1">
    <location>
        <begin position="53"/>
        <end position="77"/>
    </location>
</feature>
<keyword evidence="1" id="KW-1133">Transmembrane helix</keyword>
<dbReference type="AlphaFoldDB" id="A0A9P1IYW2"/>
<sequence length="87" mass="10097">MYHKNNNYSPSLRKLHSQFFKTLVFQVAIPTILLIIPVIIITCLPLFRIQMSFPIGILTCLFEIYPAIDSLIVMYIIKDYHKAIKGL</sequence>
<accession>A0A9P1IYW2</accession>
<evidence type="ECO:0000313" key="2">
    <source>
        <dbReference type="EMBL" id="CAI5453589.1"/>
    </source>
</evidence>
<dbReference type="PANTHER" id="PTHR46000:SF11">
    <property type="entry name" value="SEVEN TM RECEPTOR"/>
    <property type="match status" value="1"/>
</dbReference>
<dbReference type="Proteomes" id="UP001152747">
    <property type="component" value="Unassembled WGS sequence"/>
</dbReference>
<organism evidence="2 3">
    <name type="scientific">Caenorhabditis angaria</name>
    <dbReference type="NCBI Taxonomy" id="860376"/>
    <lineage>
        <taxon>Eukaryota</taxon>
        <taxon>Metazoa</taxon>
        <taxon>Ecdysozoa</taxon>
        <taxon>Nematoda</taxon>
        <taxon>Chromadorea</taxon>
        <taxon>Rhabditida</taxon>
        <taxon>Rhabditina</taxon>
        <taxon>Rhabditomorpha</taxon>
        <taxon>Rhabditoidea</taxon>
        <taxon>Rhabditidae</taxon>
        <taxon>Peloderinae</taxon>
        <taxon>Caenorhabditis</taxon>
    </lineage>
</organism>
<dbReference type="PANTHER" id="PTHR46000">
    <property type="entry name" value="SEVEN TM RECEPTOR-RELATED"/>
    <property type="match status" value="1"/>
</dbReference>
<dbReference type="InterPro" id="IPR019428">
    <property type="entry name" value="7TM_GPCR_serpentine_rcpt_Str"/>
</dbReference>
<keyword evidence="3" id="KW-1185">Reference proteome</keyword>
<dbReference type="EMBL" id="CANHGI010000005">
    <property type="protein sequence ID" value="CAI5453589.1"/>
    <property type="molecule type" value="Genomic_DNA"/>
</dbReference>
<reference evidence="2" key="1">
    <citation type="submission" date="2022-11" db="EMBL/GenBank/DDBJ databases">
        <authorList>
            <person name="Kikuchi T."/>
        </authorList>
    </citation>
    <scope>NUCLEOTIDE SEQUENCE</scope>
    <source>
        <strain evidence="2">PS1010</strain>
    </source>
</reference>